<dbReference type="Proteomes" id="UP001164929">
    <property type="component" value="Chromosome 13"/>
</dbReference>
<keyword evidence="2" id="KW-1185">Reference proteome</keyword>
<protein>
    <submittedName>
        <fullName evidence="1">Uncharacterized protein</fullName>
    </submittedName>
</protein>
<evidence type="ECO:0000313" key="1">
    <source>
        <dbReference type="EMBL" id="KAJ6974574.1"/>
    </source>
</evidence>
<organism evidence="1 2">
    <name type="scientific">Populus alba x Populus x berolinensis</name>
    <dbReference type="NCBI Taxonomy" id="444605"/>
    <lineage>
        <taxon>Eukaryota</taxon>
        <taxon>Viridiplantae</taxon>
        <taxon>Streptophyta</taxon>
        <taxon>Embryophyta</taxon>
        <taxon>Tracheophyta</taxon>
        <taxon>Spermatophyta</taxon>
        <taxon>Magnoliopsida</taxon>
        <taxon>eudicotyledons</taxon>
        <taxon>Gunneridae</taxon>
        <taxon>Pentapetalae</taxon>
        <taxon>rosids</taxon>
        <taxon>fabids</taxon>
        <taxon>Malpighiales</taxon>
        <taxon>Salicaceae</taxon>
        <taxon>Saliceae</taxon>
        <taxon>Populus</taxon>
    </lineage>
</organism>
<proteinExistence type="predicted"/>
<dbReference type="EMBL" id="JAQIZT010000013">
    <property type="protein sequence ID" value="KAJ6974574.1"/>
    <property type="molecule type" value="Genomic_DNA"/>
</dbReference>
<evidence type="ECO:0000313" key="2">
    <source>
        <dbReference type="Proteomes" id="UP001164929"/>
    </source>
</evidence>
<dbReference type="PANTHER" id="PTHR33975">
    <property type="entry name" value="MYELIN-ASSOCIATED OLIGODENDROCYTE BASIC PROTEIN"/>
    <property type="match status" value="1"/>
</dbReference>
<dbReference type="AlphaFoldDB" id="A0AAD6Q0F1"/>
<dbReference type="InterPro" id="IPR010903">
    <property type="entry name" value="DUF1517"/>
</dbReference>
<dbReference type="InterPro" id="IPR053023">
    <property type="entry name" value="FLAP_modulator"/>
</dbReference>
<dbReference type="PANTHER" id="PTHR33975:SF2">
    <property type="entry name" value="MYELIN-ASSOCIATED OLIGODENDROCYTE BASIC PROTEIN"/>
    <property type="match status" value="1"/>
</dbReference>
<reference evidence="1" key="1">
    <citation type="journal article" date="2023" name="Mol. Ecol. Resour.">
        <title>Chromosome-level genome assembly of a triploid poplar Populus alba 'Berolinensis'.</title>
        <authorList>
            <person name="Chen S."/>
            <person name="Yu Y."/>
            <person name="Wang X."/>
            <person name="Wang S."/>
            <person name="Zhang T."/>
            <person name="Zhou Y."/>
            <person name="He R."/>
            <person name="Meng N."/>
            <person name="Wang Y."/>
            <person name="Liu W."/>
            <person name="Liu Z."/>
            <person name="Liu J."/>
            <person name="Guo Q."/>
            <person name="Huang H."/>
            <person name="Sederoff R.R."/>
            <person name="Wang G."/>
            <person name="Qu G."/>
            <person name="Chen S."/>
        </authorList>
    </citation>
    <scope>NUCLEOTIDE SEQUENCE</scope>
    <source>
        <strain evidence="1">SC-2020</strain>
    </source>
</reference>
<name>A0AAD6Q0F1_9ROSI</name>
<sequence length="60" mass="7064">MNSIKRQSTTSKRYNGFGNEYIVAVQFVMQAVEVLWTPKNENDMLSERELLEDYPLLRPL</sequence>
<dbReference type="Pfam" id="PF07466">
    <property type="entry name" value="DUF1517"/>
    <property type="match status" value="1"/>
</dbReference>
<gene>
    <name evidence="1" type="ORF">NC653_030627</name>
</gene>
<dbReference type="GO" id="GO:0009507">
    <property type="term" value="C:chloroplast"/>
    <property type="evidence" value="ECO:0007669"/>
    <property type="project" value="TreeGrafter"/>
</dbReference>
<accession>A0AAD6Q0F1</accession>
<comment type="caution">
    <text evidence="1">The sequence shown here is derived from an EMBL/GenBank/DDBJ whole genome shotgun (WGS) entry which is preliminary data.</text>
</comment>